<dbReference type="EMBL" id="QBMC01000100">
    <property type="protein sequence ID" value="PZO15018.1"/>
    <property type="molecule type" value="Genomic_DNA"/>
</dbReference>
<evidence type="ECO:0000313" key="2">
    <source>
        <dbReference type="EMBL" id="PZO15018.1"/>
    </source>
</evidence>
<dbReference type="Pfam" id="PF12706">
    <property type="entry name" value="Lactamase_B_2"/>
    <property type="match status" value="1"/>
</dbReference>
<accession>A0A2W4W787</accession>
<dbReference type="InterPro" id="IPR050698">
    <property type="entry name" value="MBL"/>
</dbReference>
<dbReference type="InterPro" id="IPR001279">
    <property type="entry name" value="Metallo-B-lactamas"/>
</dbReference>
<dbReference type="Proteomes" id="UP000249354">
    <property type="component" value="Unassembled WGS sequence"/>
</dbReference>
<organism evidence="2 3">
    <name type="scientific">Leptolyngbya foveolarum</name>
    <dbReference type="NCBI Taxonomy" id="47253"/>
    <lineage>
        <taxon>Bacteria</taxon>
        <taxon>Bacillati</taxon>
        <taxon>Cyanobacteriota</taxon>
        <taxon>Cyanophyceae</taxon>
        <taxon>Leptolyngbyales</taxon>
        <taxon>Leptolyngbyaceae</taxon>
        <taxon>Leptolyngbya group</taxon>
        <taxon>Leptolyngbya</taxon>
    </lineage>
</organism>
<gene>
    <name evidence="2" type="ORF">DCF25_14275</name>
</gene>
<dbReference type="Pfam" id="PF07521">
    <property type="entry name" value="RMMBL"/>
    <property type="match status" value="1"/>
</dbReference>
<comment type="caution">
    <text evidence="2">The sequence shown here is derived from an EMBL/GenBank/DDBJ whole genome shotgun (WGS) entry which is preliminary data.</text>
</comment>
<proteinExistence type="predicted"/>
<reference evidence="2 3" key="2">
    <citation type="submission" date="2018-06" db="EMBL/GenBank/DDBJ databases">
        <title>Metagenomic assembly of (sub)arctic Cyanobacteria and their associated microbiome from non-axenic cultures.</title>
        <authorList>
            <person name="Baurain D."/>
        </authorList>
    </citation>
    <scope>NUCLEOTIDE SEQUENCE [LARGE SCALE GENOMIC DNA]</scope>
    <source>
        <strain evidence="2">ULC129bin1</strain>
    </source>
</reference>
<evidence type="ECO:0000259" key="1">
    <source>
        <dbReference type="SMART" id="SM00849"/>
    </source>
</evidence>
<evidence type="ECO:0000313" key="3">
    <source>
        <dbReference type="Proteomes" id="UP000249354"/>
    </source>
</evidence>
<dbReference type="GO" id="GO:0004521">
    <property type="term" value="F:RNA endonuclease activity"/>
    <property type="evidence" value="ECO:0007669"/>
    <property type="project" value="TreeGrafter"/>
</dbReference>
<reference evidence="3" key="1">
    <citation type="submission" date="2018-04" db="EMBL/GenBank/DDBJ databases">
        <authorList>
            <person name="Cornet L."/>
        </authorList>
    </citation>
    <scope>NUCLEOTIDE SEQUENCE [LARGE SCALE GENOMIC DNA]</scope>
</reference>
<protein>
    <recommendedName>
        <fullName evidence="1">Metallo-beta-lactamase domain-containing protein</fullName>
    </recommendedName>
</protein>
<name>A0A2W4W787_9CYAN</name>
<feature type="domain" description="Metallo-beta-lactamase" evidence="1">
    <location>
        <begin position="16"/>
        <end position="176"/>
    </location>
</feature>
<dbReference type="InterPro" id="IPR011108">
    <property type="entry name" value="RMMBL"/>
</dbReference>
<sequence length="556" mass="61770">MTELACFPYGVGYQHEGVCLRIQIGPYSILLDCGLADIEPLKENAADFVLCSHAHTDHIRGLLPLHRAFPHLPIFSSDVTARLIPLNWPGQEDTNFCRTLPWRSPIEIAPGLTVQLWPAGHLPGAACFLITYETSDRTFSVFYSGDCFLSNGRLVEGMPLTELRNLKPDVMIVEGSYGTERHPHRKQQENYLLDCLSEALKEKNGHPGRAVFPCPLLGLGQELLMLMRSHHRFTGQPVDIWVDPLIAMGCDAYLGCLSAFPATVKNFAQHQPLFWDERVLPRIRRLEAGTSPKALAVGIDPAIFIVHPATLPSTYCQGDQGNWTVFSPDPADISLWQGQIAEQSPESRFDWLGALESQTAAGEVKMEHYMLTNHCDGGGTKQLIHNLRPQHVVFVHGESQQLTNLANLDDLQSRYQLHLPTTAQLMPLPLAEAFWQPAPPSNNQYEGEVESTPAGIAMLLPKGLENDVRWAQLADTGIVEATWQGNQLVIRGLNQKELMKVGPRPKRASVETDQTCYHCRHLRGQRCRNPESPLVGLPVTSDGSCGAFERSRPGWG</sequence>
<dbReference type="PANTHER" id="PTHR11203">
    <property type="entry name" value="CLEAVAGE AND POLYADENYLATION SPECIFICITY FACTOR FAMILY MEMBER"/>
    <property type="match status" value="1"/>
</dbReference>
<dbReference type="Gene3D" id="3.60.15.10">
    <property type="entry name" value="Ribonuclease Z/Hydroxyacylglutathione hydrolase-like"/>
    <property type="match status" value="1"/>
</dbReference>
<dbReference type="InterPro" id="IPR036866">
    <property type="entry name" value="RibonucZ/Hydroxyglut_hydro"/>
</dbReference>
<dbReference type="SMART" id="SM00849">
    <property type="entry name" value="Lactamase_B"/>
    <property type="match status" value="1"/>
</dbReference>
<dbReference type="PANTHER" id="PTHR11203:SF37">
    <property type="entry name" value="INTEGRATOR COMPLEX SUBUNIT 11"/>
    <property type="match status" value="1"/>
</dbReference>
<dbReference type="SUPFAM" id="SSF56281">
    <property type="entry name" value="Metallo-hydrolase/oxidoreductase"/>
    <property type="match status" value="1"/>
</dbReference>
<dbReference type="AlphaFoldDB" id="A0A2W4W787"/>